<comment type="caution">
    <text evidence="7">The sequence shown here is derived from an EMBL/GenBank/DDBJ whole genome shotgun (WGS) entry which is preliminary data.</text>
</comment>
<evidence type="ECO:0000259" key="6">
    <source>
        <dbReference type="Pfam" id="PF04893"/>
    </source>
</evidence>
<feature type="transmembrane region" description="Helical" evidence="5">
    <location>
        <begin position="150"/>
        <end position="169"/>
    </location>
</feature>
<dbReference type="EMBL" id="RQTE01000018">
    <property type="protein sequence ID" value="RZI04601.1"/>
    <property type="molecule type" value="Genomic_DNA"/>
</dbReference>
<dbReference type="Pfam" id="PF04893">
    <property type="entry name" value="Yip1"/>
    <property type="match status" value="1"/>
</dbReference>
<gene>
    <name evidence="7" type="ORF">EIG99_00915</name>
</gene>
<feature type="transmembrane region" description="Helical" evidence="5">
    <location>
        <begin position="21"/>
        <end position="43"/>
    </location>
</feature>
<keyword evidence="3 5" id="KW-1133">Transmembrane helix</keyword>
<evidence type="ECO:0000256" key="4">
    <source>
        <dbReference type="ARBA" id="ARBA00023136"/>
    </source>
</evidence>
<dbReference type="GO" id="GO:0016020">
    <property type="term" value="C:membrane"/>
    <property type="evidence" value="ECO:0007669"/>
    <property type="project" value="UniProtKB-SubCell"/>
</dbReference>
<evidence type="ECO:0000313" key="7">
    <source>
        <dbReference type="EMBL" id="RZI04601.1"/>
    </source>
</evidence>
<comment type="subcellular location">
    <subcellularLocation>
        <location evidence="1">Membrane</location>
        <topology evidence="1">Multi-pass membrane protein</topology>
    </subcellularLocation>
</comment>
<evidence type="ECO:0000256" key="2">
    <source>
        <dbReference type="ARBA" id="ARBA00022692"/>
    </source>
</evidence>
<evidence type="ECO:0000256" key="3">
    <source>
        <dbReference type="ARBA" id="ARBA00022989"/>
    </source>
</evidence>
<sequence>MEHSNLILGSTFSKFREQPKWVLNLIIWIIVVVASVWLSFSFSNVTEQISQKNPNADMDQVKAILGPIQIIGGTIGTLFTLLFSWLIVLAIARIFKSNVKKRSIFAGTLFALLISSLIALVVILIQIIVGLDLIQYKITSLNIFDKGNKVLGAFDLQTFISGYLFTLLLNKTCRLSGKVSIIFGVVFVVLSIAFSLIGATMQP</sequence>
<dbReference type="AlphaFoldDB" id="A0A4Q7CWN7"/>
<proteinExistence type="predicted"/>
<evidence type="ECO:0000256" key="1">
    <source>
        <dbReference type="ARBA" id="ARBA00004141"/>
    </source>
</evidence>
<feature type="transmembrane region" description="Helical" evidence="5">
    <location>
        <begin position="104"/>
        <end position="130"/>
    </location>
</feature>
<protein>
    <recommendedName>
        <fullName evidence="6">Yip1 domain-containing protein</fullName>
    </recommendedName>
</protein>
<feature type="domain" description="Yip1" evidence="6">
    <location>
        <begin position="10"/>
        <end position="196"/>
    </location>
</feature>
<dbReference type="Proteomes" id="UP000293854">
    <property type="component" value="Unassembled WGS sequence"/>
</dbReference>
<evidence type="ECO:0000313" key="8">
    <source>
        <dbReference type="Proteomes" id="UP000293854"/>
    </source>
</evidence>
<dbReference type="InterPro" id="IPR006977">
    <property type="entry name" value="Yip1_dom"/>
</dbReference>
<dbReference type="RefSeq" id="WP_130135232.1">
    <property type="nucleotide sequence ID" value="NZ_RQTE01000018.1"/>
</dbReference>
<reference evidence="7 8" key="1">
    <citation type="submission" date="2018-11" db="EMBL/GenBank/DDBJ databases">
        <title>Genomic profiling of Staphylococcus species from a Poultry farm system in KwaZulu-Natal, South Africa.</title>
        <authorList>
            <person name="Amoako D.G."/>
            <person name="Somboro A.M."/>
            <person name="Abia A.L.K."/>
            <person name="Bester L.A."/>
            <person name="Essack S.Y."/>
        </authorList>
    </citation>
    <scope>NUCLEOTIDE SEQUENCE [LARGE SCALE GENOMIC DNA]</scope>
    <source>
        <strain evidence="7 8">SA11</strain>
    </source>
</reference>
<keyword evidence="2 5" id="KW-0812">Transmembrane</keyword>
<feature type="transmembrane region" description="Helical" evidence="5">
    <location>
        <begin position="63"/>
        <end position="92"/>
    </location>
</feature>
<keyword evidence="4 5" id="KW-0472">Membrane</keyword>
<accession>A0A4Q7CWN7</accession>
<feature type="transmembrane region" description="Helical" evidence="5">
    <location>
        <begin position="181"/>
        <end position="201"/>
    </location>
</feature>
<evidence type="ECO:0000256" key="5">
    <source>
        <dbReference type="SAM" id="Phobius"/>
    </source>
</evidence>
<organism evidence="7 8">
    <name type="scientific">Staphylococcus condimenti</name>
    <dbReference type="NCBI Taxonomy" id="70255"/>
    <lineage>
        <taxon>Bacteria</taxon>
        <taxon>Bacillati</taxon>
        <taxon>Bacillota</taxon>
        <taxon>Bacilli</taxon>
        <taxon>Bacillales</taxon>
        <taxon>Staphylococcaceae</taxon>
        <taxon>Staphylococcus</taxon>
    </lineage>
</organism>
<name>A0A4Q7CWN7_9STAP</name>